<accession>A0A1Y6BSL4</accession>
<evidence type="ECO:0000313" key="2">
    <source>
        <dbReference type="Proteomes" id="UP000192907"/>
    </source>
</evidence>
<protein>
    <submittedName>
        <fullName evidence="1">Uncharacterized protein</fullName>
    </submittedName>
</protein>
<dbReference type="STRING" id="1513793.SAMN06296036_106213"/>
<dbReference type="EMBL" id="FWZT01000006">
    <property type="protein sequence ID" value="SMF18895.1"/>
    <property type="molecule type" value="Genomic_DNA"/>
</dbReference>
<dbReference type="AlphaFoldDB" id="A0A1Y6BSL4"/>
<sequence>MTINRRKFLRQAAALGPMSLPLSQVFSSILLGQSNQQQARRYVGFHQAGAPSRWTFDLFITPYDRGNLIANSMVATRFVSDGQRYVDTEYHTFVHQGINFPHLWSLPLPHTSGGYRPMTDLAASMMVIQGISTGNPGHGASQKLHFQANGAPSSIPAMAADGQETALNALHYNVQNYQFRSLRGKSSLKLTGSGNLLSKILNPFNSHVKGSLLNYRQELGVALKAARESMNNLQQVDNPSIQALIADKAKAHELMERGFSDLDQAWQGLVQKYNNLVWRAIDPSHELPGLSDAPIGVPIAQRDKRYQKGSSIVQNSDLRTLFDSSVTAPSLVHSFALAEYLLTRGLCYTINLGLERFSGKASMGFDEHNSGQMPVLLINSFYNRAFASCLLEFTDRLKEEGLFRGTIIEMGGEFNRSPKADGSGSDHGWQGKSVAIFSGDIQGPYIVGNLRHDSRQTYKGSWGHGASIPDLGEQLNIGHWSVSCSRLLGVPAGINSASSIIEEKDTYLKPLIPNTRYES</sequence>
<proteinExistence type="predicted"/>
<name>A0A1Y6BSL4_9BACT</name>
<dbReference type="InterPro" id="IPR010869">
    <property type="entry name" value="DUF1501"/>
</dbReference>
<dbReference type="OrthoDB" id="5287637at2"/>
<organism evidence="1 2">
    <name type="scientific">Pseudobacteriovorax antillogorgiicola</name>
    <dbReference type="NCBI Taxonomy" id="1513793"/>
    <lineage>
        <taxon>Bacteria</taxon>
        <taxon>Pseudomonadati</taxon>
        <taxon>Bdellovibrionota</taxon>
        <taxon>Oligoflexia</taxon>
        <taxon>Oligoflexales</taxon>
        <taxon>Pseudobacteriovoracaceae</taxon>
        <taxon>Pseudobacteriovorax</taxon>
    </lineage>
</organism>
<dbReference type="RefSeq" id="WP_132317729.1">
    <property type="nucleotide sequence ID" value="NZ_FWZT01000006.1"/>
</dbReference>
<gene>
    <name evidence="1" type="ORF">SAMN06296036_106213</name>
</gene>
<evidence type="ECO:0000313" key="1">
    <source>
        <dbReference type="EMBL" id="SMF18895.1"/>
    </source>
</evidence>
<reference evidence="2" key="1">
    <citation type="submission" date="2017-04" db="EMBL/GenBank/DDBJ databases">
        <authorList>
            <person name="Varghese N."/>
            <person name="Submissions S."/>
        </authorList>
    </citation>
    <scope>NUCLEOTIDE SEQUENCE [LARGE SCALE GENOMIC DNA]</scope>
    <source>
        <strain evidence="2">RKEM611</strain>
    </source>
</reference>
<dbReference type="Pfam" id="PF07394">
    <property type="entry name" value="DUF1501"/>
    <property type="match status" value="1"/>
</dbReference>
<dbReference type="Proteomes" id="UP000192907">
    <property type="component" value="Unassembled WGS sequence"/>
</dbReference>
<keyword evidence="2" id="KW-1185">Reference proteome</keyword>